<dbReference type="CTD" id="971"/>
<dbReference type="GO" id="GO:0005886">
    <property type="term" value="C:plasma membrane"/>
    <property type="evidence" value="ECO:0007669"/>
    <property type="project" value="InterPro"/>
</dbReference>
<evidence type="ECO:0000313" key="3">
    <source>
        <dbReference type="Proteomes" id="UP000504623"/>
    </source>
</evidence>
<feature type="transmembrane region" description="Helical" evidence="2">
    <location>
        <begin position="95"/>
        <end position="119"/>
    </location>
</feature>
<dbReference type="RefSeq" id="XP_006863233.1">
    <property type="nucleotide sequence ID" value="XM_006863171.1"/>
</dbReference>
<dbReference type="InterPro" id="IPR039689">
    <property type="entry name" value="CD72"/>
</dbReference>
<evidence type="ECO:0000256" key="2">
    <source>
        <dbReference type="SAM" id="Phobius"/>
    </source>
</evidence>
<proteinExistence type="predicted"/>
<dbReference type="AlphaFoldDB" id="A0A9B0TIM6"/>
<dbReference type="Proteomes" id="UP000504623">
    <property type="component" value="Unplaced"/>
</dbReference>
<accession>A0A9B0TIM6</accession>
<organism evidence="3 4">
    <name type="scientific">Chrysochloris asiatica</name>
    <name type="common">Cape golden mole</name>
    <dbReference type="NCBI Taxonomy" id="185453"/>
    <lineage>
        <taxon>Eukaryota</taxon>
        <taxon>Metazoa</taxon>
        <taxon>Chordata</taxon>
        <taxon>Craniata</taxon>
        <taxon>Vertebrata</taxon>
        <taxon>Euteleostomi</taxon>
        <taxon>Mammalia</taxon>
        <taxon>Eutheria</taxon>
        <taxon>Afrotheria</taxon>
        <taxon>Chrysochloridae</taxon>
        <taxon>Chrysochlorinae</taxon>
        <taxon>Chrysochloris</taxon>
    </lineage>
</organism>
<feature type="compositionally biased region" description="Basic and acidic residues" evidence="1">
    <location>
        <begin position="188"/>
        <end position="197"/>
    </location>
</feature>
<dbReference type="GeneID" id="102815573"/>
<dbReference type="GO" id="GO:0004888">
    <property type="term" value="F:transmembrane signaling receptor activity"/>
    <property type="evidence" value="ECO:0007669"/>
    <property type="project" value="InterPro"/>
</dbReference>
<keyword evidence="3" id="KW-1185">Reference proteome</keyword>
<keyword evidence="2" id="KW-1133">Transmembrane helix</keyword>
<feature type="region of interest" description="Disordered" evidence="1">
    <location>
        <begin position="165"/>
        <end position="197"/>
    </location>
</feature>
<dbReference type="PANTHER" id="PTHR15028">
    <property type="entry name" value="CD72-RELATED"/>
    <property type="match status" value="1"/>
</dbReference>
<dbReference type="PANTHER" id="PTHR15028:SF6">
    <property type="entry name" value="B-CELL DIFFERENTIATION ANTIGEN CD72"/>
    <property type="match status" value="1"/>
</dbReference>
<keyword evidence="2" id="KW-0812">Transmembrane</keyword>
<dbReference type="OrthoDB" id="8953283at2759"/>
<name>A0A9B0TIM6_CHRAS</name>
<sequence>MADAITYADLRFVKAPLKKSISTWQEEDSEAYEDGELTYENVQVPSAPEWPVGLAPSGLGDKGEVKSEQPPASCSLVTSAATGRVLPCCAAYTHYLLAGLLLICLLLGVAAICLGVRYLQVSQHLQQMDRVLEATNSSLRQQLYLQTTQLGQRKEELEGSRRELAQSQKALQSERENAKEQLQTCQSQREETEETLRRKEVQQASLEQRLNSMQATLRDKMKPFFVCSSSGICSGDSWEEAAGRHGLKRIAASGGRSSYVSEGGSELLGK</sequence>
<keyword evidence="2" id="KW-0472">Membrane</keyword>
<evidence type="ECO:0000256" key="1">
    <source>
        <dbReference type="SAM" id="MobiDB-lite"/>
    </source>
</evidence>
<gene>
    <name evidence="4" type="primary">CD72</name>
</gene>
<protein>
    <submittedName>
        <fullName evidence="4">B-cell differentiation antigen CD72</fullName>
    </submittedName>
</protein>
<evidence type="ECO:0000313" key="4">
    <source>
        <dbReference type="RefSeq" id="XP_006863233.1"/>
    </source>
</evidence>
<reference evidence="4" key="1">
    <citation type="submission" date="2025-08" db="UniProtKB">
        <authorList>
            <consortium name="RefSeq"/>
        </authorList>
    </citation>
    <scope>IDENTIFICATION</scope>
    <source>
        <tissue evidence="4">Spleen</tissue>
    </source>
</reference>